<dbReference type="GO" id="GO:0016197">
    <property type="term" value="P:endosomal transport"/>
    <property type="evidence" value="ECO:0007669"/>
    <property type="project" value="TreeGrafter"/>
</dbReference>
<comment type="similarity">
    <text evidence="1">Belongs to the VPS16 family.</text>
</comment>
<feature type="domain" description="Vps16 N-terminal" evidence="5">
    <location>
        <begin position="7"/>
        <end position="429"/>
    </location>
</feature>
<dbReference type="Gene3D" id="1.10.150.780">
    <property type="entry name" value="Vps16, C-terminal region"/>
    <property type="match status" value="1"/>
</dbReference>
<dbReference type="AlphaFoldDB" id="A0A0X3NI29"/>
<evidence type="ECO:0000256" key="1">
    <source>
        <dbReference type="ARBA" id="ARBA00009250"/>
    </source>
</evidence>
<accession>A0A0X3NI29</accession>
<dbReference type="EMBL" id="GEEE01024245">
    <property type="protein sequence ID" value="JAP38980.1"/>
    <property type="molecule type" value="Transcribed_RNA"/>
</dbReference>
<name>A0A0X3NI29_SCHSO</name>
<dbReference type="GO" id="GO:0030897">
    <property type="term" value="C:HOPS complex"/>
    <property type="evidence" value="ECO:0007669"/>
    <property type="project" value="TreeGrafter"/>
</dbReference>
<sequence>MKNLNDDWYALGSNYYRRLKLFNLSLSESLNFDDFFIAVRRIYGQIAFLQRPASSTKPFLRITTSSGKTIAENLWKDAPPVAIGWTTEDELAVVQRSGYVTLLTMNATFKRRLSLGKEAETAQVVEAKFFTYENHTAVACLTGNSRIFIAPSLERQRILAIADIPHLARPSFLWDVISSHNSNPGLNSDAFKSTWILLVFSRHIFRLGVGSTHKVELPSSYFSTNFSSVIKIAVSSDEQSVALFLDTDVLWVGSLDFSEVKFELPLRGRVSALGSEEQTSIPGCRPLALKWLDNSTVAVQWTNFIVLVDVDKNVYEFFYPTCIHTEIEIDGLRILTPSSHELLQRVPSPLENLGRIGASCPAVLLLSAYKHWEERSGGAHEYLRSIQSGGRMLEAVAQCLDAACHCALASKSTAKALLNAARFGRGFLSVVLTSPEKAHGLDASKVNELSQRTVEICNTLRLLNNLSVPWISIAITWFQYESVGPLALLDRLLSRGHYPMATELVRIHQQHPSLLFPEENAKLRTLGMTRILSHWVTGLPSGADQGPELHLLLRRLTNVLTKLSGSPSGQRLSVSTGSGSGGGGSGGGLVVPSLSFTDVATRAAECGHRNLAEKLLELEPRPSLEIPLLLRLNKHGLALTRAVESGDTDLLLQVLMALQDAAQLDAASLVLLLRQHPTALAFYREHLEQRALTGCEPTTRGRTSTHLTFQALAALQKEDDQALNVKREVVAAFASRDMATRSSALQNAKDSYQQIRQEFLAQACEEATKLLNFHKKLEQQRVTAPAFRLRERAAAATIVSLGPHTILPDPALVAASPLSQHWQGDSTNLTYVRLIVGRQERLADQMRREFRIPEKRIAYLRLIGLALTKDGWPEIEKMSLAKKPPVPLETIVEVYIQAGRGQESMSLIARLPIESRVRYLTLLGNTNEAISLARQDRSGGLLYMIQRLLPKTDRAAHEELAALRARLGRAGTSSSEHSRITSPTM</sequence>
<dbReference type="InterPro" id="IPR006926">
    <property type="entry name" value="Vps16_N"/>
</dbReference>
<evidence type="ECO:0000256" key="3">
    <source>
        <dbReference type="SAM" id="MobiDB-lite"/>
    </source>
</evidence>
<dbReference type="Pfam" id="PF04840">
    <property type="entry name" value="Vps16_C"/>
    <property type="match status" value="2"/>
</dbReference>
<dbReference type="PIRSF" id="PIRSF007949">
    <property type="entry name" value="VPS16"/>
    <property type="match status" value="1"/>
</dbReference>
<dbReference type="Pfam" id="PF04841">
    <property type="entry name" value="Vps16_N"/>
    <property type="match status" value="1"/>
</dbReference>
<dbReference type="PANTHER" id="PTHR12811">
    <property type="entry name" value="VACUOLAR PROTEIN SORTING VPS16"/>
    <property type="match status" value="1"/>
</dbReference>
<dbReference type="InterPro" id="IPR016534">
    <property type="entry name" value="VPS16"/>
</dbReference>
<reference evidence="6" key="1">
    <citation type="submission" date="2016-01" db="EMBL/GenBank/DDBJ databases">
        <title>Reference transcriptome for the parasite Schistocephalus solidus: insights into the molecular evolution of parasitism.</title>
        <authorList>
            <person name="Hebert F.O."/>
            <person name="Grambauer S."/>
            <person name="Barber I."/>
            <person name="Landry C.R."/>
            <person name="Aubin-Horth N."/>
        </authorList>
    </citation>
    <scope>NUCLEOTIDE SEQUENCE</scope>
</reference>
<evidence type="ECO:0000259" key="4">
    <source>
        <dbReference type="Pfam" id="PF04840"/>
    </source>
</evidence>
<organism evidence="6">
    <name type="scientific">Schistocephalus solidus</name>
    <name type="common">Tapeworm</name>
    <dbReference type="NCBI Taxonomy" id="70667"/>
    <lineage>
        <taxon>Eukaryota</taxon>
        <taxon>Metazoa</taxon>
        <taxon>Spiralia</taxon>
        <taxon>Lophotrochozoa</taxon>
        <taxon>Platyhelminthes</taxon>
        <taxon>Cestoda</taxon>
        <taxon>Eucestoda</taxon>
        <taxon>Diphyllobothriidea</taxon>
        <taxon>Diphyllobothriidae</taxon>
        <taxon>Schistocephalus</taxon>
    </lineage>
</organism>
<gene>
    <name evidence="6" type="ORF">TR136762</name>
</gene>
<dbReference type="PANTHER" id="PTHR12811:SF0">
    <property type="entry name" value="VACUOLAR PROTEIN SORTING-ASSOCIATED PROTEIN 16 HOMOLOG"/>
    <property type="match status" value="1"/>
</dbReference>
<proteinExistence type="inferred from homology"/>
<evidence type="ECO:0000256" key="2">
    <source>
        <dbReference type="ARBA" id="ARBA00017947"/>
    </source>
</evidence>
<dbReference type="InterPro" id="IPR006925">
    <property type="entry name" value="Vps16_C"/>
</dbReference>
<feature type="region of interest" description="Disordered" evidence="3">
    <location>
        <begin position="564"/>
        <end position="584"/>
    </location>
</feature>
<feature type="domain" description="Vps16 C-terminal" evidence="4">
    <location>
        <begin position="594"/>
        <end position="780"/>
    </location>
</feature>
<dbReference type="GO" id="GO:0005765">
    <property type="term" value="C:lysosomal membrane"/>
    <property type="evidence" value="ECO:0007669"/>
    <property type="project" value="TreeGrafter"/>
</dbReference>
<evidence type="ECO:0000259" key="5">
    <source>
        <dbReference type="Pfam" id="PF04841"/>
    </source>
</evidence>
<dbReference type="GO" id="GO:0006886">
    <property type="term" value="P:intracellular protein transport"/>
    <property type="evidence" value="ECO:0007669"/>
    <property type="project" value="InterPro"/>
</dbReference>
<dbReference type="GO" id="GO:0003779">
    <property type="term" value="F:actin binding"/>
    <property type="evidence" value="ECO:0007669"/>
    <property type="project" value="TreeGrafter"/>
</dbReference>
<evidence type="ECO:0000313" key="6">
    <source>
        <dbReference type="EMBL" id="JAP38980.1"/>
    </source>
</evidence>
<dbReference type="GO" id="GO:0042144">
    <property type="term" value="P:vacuole fusion, non-autophagic"/>
    <property type="evidence" value="ECO:0007669"/>
    <property type="project" value="TreeGrafter"/>
</dbReference>
<dbReference type="GO" id="GO:0005768">
    <property type="term" value="C:endosome"/>
    <property type="evidence" value="ECO:0007669"/>
    <property type="project" value="TreeGrafter"/>
</dbReference>
<dbReference type="InterPro" id="IPR038132">
    <property type="entry name" value="Vps16_C_sf"/>
</dbReference>
<protein>
    <recommendedName>
        <fullName evidence="2">Vacuolar protein sorting-associated protein 16 homolog</fullName>
    </recommendedName>
</protein>
<feature type="domain" description="Vps16 C-terminal" evidence="4">
    <location>
        <begin position="827"/>
        <end position="951"/>
    </location>
</feature>